<dbReference type="SUPFAM" id="SSF53697">
    <property type="entry name" value="SIS domain"/>
    <property type="match status" value="1"/>
</dbReference>
<name>A0A644WFI9_9ZZZZ</name>
<proteinExistence type="predicted"/>
<comment type="caution">
    <text evidence="6">The sequence shown here is derived from an EMBL/GenBank/DDBJ whole genome shotgun (WGS) entry which is preliminary data.</text>
</comment>
<evidence type="ECO:0000256" key="2">
    <source>
        <dbReference type="ARBA" id="ARBA00023125"/>
    </source>
</evidence>
<feature type="domain" description="SIS" evidence="5">
    <location>
        <begin position="96"/>
        <end position="247"/>
    </location>
</feature>
<keyword evidence="1" id="KW-0805">Transcription regulation</keyword>
<protein>
    <recommendedName>
        <fullName evidence="7">HTH-type transcriptional regulator GlvR</fullName>
    </recommendedName>
</protein>
<dbReference type="InterPro" id="IPR000281">
    <property type="entry name" value="HTH_RpiR"/>
</dbReference>
<dbReference type="CDD" id="cd05013">
    <property type="entry name" value="SIS_RpiR"/>
    <property type="match status" value="1"/>
</dbReference>
<dbReference type="InterPro" id="IPR046348">
    <property type="entry name" value="SIS_dom_sf"/>
</dbReference>
<dbReference type="InterPro" id="IPR047640">
    <property type="entry name" value="RpiR-like"/>
</dbReference>
<dbReference type="PANTHER" id="PTHR30514:SF21">
    <property type="entry name" value="RPIR-FAMILY TRANSCRIPTIONAL REGULATOR"/>
    <property type="match status" value="1"/>
</dbReference>
<evidence type="ECO:0008006" key="7">
    <source>
        <dbReference type="Google" id="ProtNLM"/>
    </source>
</evidence>
<dbReference type="Gene3D" id="3.40.50.10490">
    <property type="entry name" value="Glucose-6-phosphate isomerase like protein, domain 1"/>
    <property type="match status" value="1"/>
</dbReference>
<sequence length="247" mass="28171">MNESYYFLTNSLTEDETRIITSIVNHIEKRKDRASITQIANENFVSTSFIIKMCKRLGFNGYSELFYSLSQKVSERLKEQCTYELSTLIDDYSEGVVQQLCSYLHTFRDRKLFVVGEGFADLVADYFVQRLGVSGFMVFNRVHFYDYMLFREGNRKLVQSNVEPSLIFAISQSGETTSVTDDVVRAKQNGFKVVSFTKRVDSALAGLSDLVFIVDGARQTLISGVPNPFFGKVILAFEEILGIYFQD</sequence>
<dbReference type="Pfam" id="PF01418">
    <property type="entry name" value="HTH_6"/>
    <property type="match status" value="1"/>
</dbReference>
<keyword evidence="2" id="KW-0238">DNA-binding</keyword>
<evidence type="ECO:0000313" key="6">
    <source>
        <dbReference type="EMBL" id="MPM01074.1"/>
    </source>
</evidence>
<dbReference type="GO" id="GO:0003700">
    <property type="term" value="F:DNA-binding transcription factor activity"/>
    <property type="evidence" value="ECO:0007669"/>
    <property type="project" value="InterPro"/>
</dbReference>
<evidence type="ECO:0000256" key="3">
    <source>
        <dbReference type="ARBA" id="ARBA00023163"/>
    </source>
</evidence>
<evidence type="ECO:0000259" key="4">
    <source>
        <dbReference type="PROSITE" id="PS51071"/>
    </source>
</evidence>
<dbReference type="AlphaFoldDB" id="A0A644WFI9"/>
<dbReference type="InterPro" id="IPR035472">
    <property type="entry name" value="RpiR-like_SIS"/>
</dbReference>
<dbReference type="InterPro" id="IPR009057">
    <property type="entry name" value="Homeodomain-like_sf"/>
</dbReference>
<dbReference type="InterPro" id="IPR036388">
    <property type="entry name" value="WH-like_DNA-bd_sf"/>
</dbReference>
<keyword evidence="3" id="KW-0804">Transcription</keyword>
<dbReference type="GO" id="GO:1901135">
    <property type="term" value="P:carbohydrate derivative metabolic process"/>
    <property type="evidence" value="ECO:0007669"/>
    <property type="project" value="InterPro"/>
</dbReference>
<reference evidence="6" key="1">
    <citation type="submission" date="2019-08" db="EMBL/GenBank/DDBJ databases">
        <authorList>
            <person name="Kucharzyk K."/>
            <person name="Murdoch R.W."/>
            <person name="Higgins S."/>
            <person name="Loffler F."/>
        </authorList>
    </citation>
    <scope>NUCLEOTIDE SEQUENCE</scope>
</reference>
<dbReference type="SUPFAM" id="SSF46689">
    <property type="entry name" value="Homeodomain-like"/>
    <property type="match status" value="1"/>
</dbReference>
<organism evidence="6">
    <name type="scientific">bioreactor metagenome</name>
    <dbReference type="NCBI Taxonomy" id="1076179"/>
    <lineage>
        <taxon>unclassified sequences</taxon>
        <taxon>metagenomes</taxon>
        <taxon>ecological metagenomes</taxon>
    </lineage>
</organism>
<dbReference type="PROSITE" id="PS51071">
    <property type="entry name" value="HTH_RPIR"/>
    <property type="match status" value="1"/>
</dbReference>
<evidence type="ECO:0000256" key="1">
    <source>
        <dbReference type="ARBA" id="ARBA00023015"/>
    </source>
</evidence>
<evidence type="ECO:0000259" key="5">
    <source>
        <dbReference type="PROSITE" id="PS51464"/>
    </source>
</evidence>
<dbReference type="EMBL" id="VSSQ01000772">
    <property type="protein sequence ID" value="MPM01074.1"/>
    <property type="molecule type" value="Genomic_DNA"/>
</dbReference>
<dbReference type="Pfam" id="PF01380">
    <property type="entry name" value="SIS"/>
    <property type="match status" value="1"/>
</dbReference>
<dbReference type="Gene3D" id="1.10.10.10">
    <property type="entry name" value="Winged helix-like DNA-binding domain superfamily/Winged helix DNA-binding domain"/>
    <property type="match status" value="1"/>
</dbReference>
<dbReference type="PANTHER" id="PTHR30514">
    <property type="entry name" value="GLUCOKINASE"/>
    <property type="match status" value="1"/>
</dbReference>
<dbReference type="PROSITE" id="PS51464">
    <property type="entry name" value="SIS"/>
    <property type="match status" value="1"/>
</dbReference>
<dbReference type="GO" id="GO:0097367">
    <property type="term" value="F:carbohydrate derivative binding"/>
    <property type="evidence" value="ECO:0007669"/>
    <property type="project" value="InterPro"/>
</dbReference>
<dbReference type="GO" id="GO:0003677">
    <property type="term" value="F:DNA binding"/>
    <property type="evidence" value="ECO:0007669"/>
    <property type="project" value="UniProtKB-KW"/>
</dbReference>
<dbReference type="InterPro" id="IPR001347">
    <property type="entry name" value="SIS_dom"/>
</dbReference>
<feature type="domain" description="HTH rpiR-type" evidence="4">
    <location>
        <begin position="1"/>
        <end position="76"/>
    </location>
</feature>
<gene>
    <name evidence="6" type="ORF">SDC9_47312</name>
</gene>
<accession>A0A644WFI9</accession>